<dbReference type="Ensembl" id="ENSACLT00000003104.2">
    <property type="protein sequence ID" value="ENSACLP00000003036.2"/>
    <property type="gene ID" value="ENSACLG00000002085.2"/>
</dbReference>
<feature type="domain" description="C-type lectin" evidence="1">
    <location>
        <begin position="149"/>
        <end position="253"/>
    </location>
</feature>
<name>A0A3P8NE22_ASTCA</name>
<dbReference type="InterPro" id="IPR016186">
    <property type="entry name" value="C-type_lectin-like/link_sf"/>
</dbReference>
<dbReference type="Proteomes" id="UP000265100">
    <property type="component" value="Chromosome 11"/>
</dbReference>
<keyword evidence="3" id="KW-1185">Reference proteome</keyword>
<dbReference type="InterPro" id="IPR001304">
    <property type="entry name" value="C-type_lectin-like"/>
</dbReference>
<reference evidence="2" key="3">
    <citation type="submission" date="2025-09" db="UniProtKB">
        <authorList>
            <consortium name="Ensembl"/>
        </authorList>
    </citation>
    <scope>IDENTIFICATION</scope>
</reference>
<evidence type="ECO:0000313" key="3">
    <source>
        <dbReference type="Proteomes" id="UP000265100"/>
    </source>
</evidence>
<dbReference type="SMART" id="SM00034">
    <property type="entry name" value="CLECT"/>
    <property type="match status" value="3"/>
</dbReference>
<dbReference type="STRING" id="8154.ENSACLP00000003036"/>
<sequence>MTENNRLTTMKRTSAAYLTFLSVFCFFTLGSSDFHHITLTENYTQAKSYCRDMYTDLATIYNLEDMNNLISLASNITENTWIGLEIGAVWMWHWSLPGQLTDFFKWKSGEVITNNQEECAALDQFGGWFVSACGVLRKFVCQGTHTGDFIFVNESKSWWDAQSHCRGLPSDLVSIHSEAENMAVLSVSASQTVWIGLFKDPWKWSDGSNSSFRFWRASQPSYLPNQDCVAAVFQDNGKWNKQSCSNQLNFVCHGAAATKQSSTITTTEGTAAGGVRTPNTTEFMSPTSSTHLQSTTTEMSSLTQPPPATTVNLTTEGNMILIQENMTWIEALSYCRKHYFDLVDIKTKNIQDQVAQKAKNATSSYVWLGLRYTVQFNFWFWIRSTSSCYQNWLPGEGPQRDYGSAVSGAMEATGGQQWVGLPETEKLNFICNTCAG</sequence>
<dbReference type="CDD" id="cd00037">
    <property type="entry name" value="CLECT"/>
    <property type="match status" value="3"/>
</dbReference>
<dbReference type="PROSITE" id="PS50041">
    <property type="entry name" value="C_TYPE_LECTIN_2"/>
    <property type="match status" value="3"/>
</dbReference>
<reference evidence="2" key="2">
    <citation type="submission" date="2025-08" db="UniProtKB">
        <authorList>
            <consortium name="Ensembl"/>
        </authorList>
    </citation>
    <scope>IDENTIFICATION</scope>
</reference>
<evidence type="ECO:0000313" key="2">
    <source>
        <dbReference type="Ensembl" id="ENSACLP00000003036.2"/>
    </source>
</evidence>
<protein>
    <recommendedName>
        <fullName evidence="1">C-type lectin domain-containing protein</fullName>
    </recommendedName>
</protein>
<evidence type="ECO:0000259" key="1">
    <source>
        <dbReference type="PROSITE" id="PS50041"/>
    </source>
</evidence>
<reference evidence="2" key="1">
    <citation type="submission" date="2018-05" db="EMBL/GenBank/DDBJ databases">
        <authorList>
            <person name="Datahose"/>
        </authorList>
    </citation>
    <scope>NUCLEOTIDE SEQUENCE</scope>
</reference>
<accession>A0A3P8NE22</accession>
<dbReference type="Bgee" id="ENSACLG00000002085">
    <property type="expression patterns" value="Expressed in anal fin and 1 other cell type or tissue"/>
</dbReference>
<dbReference type="Gene3D" id="3.10.100.10">
    <property type="entry name" value="Mannose-Binding Protein A, subunit A"/>
    <property type="match status" value="3"/>
</dbReference>
<dbReference type="GeneTree" id="ENSGT01100000263473"/>
<dbReference type="OMA" id="THFTMET"/>
<organism evidence="2 3">
    <name type="scientific">Astatotilapia calliptera</name>
    <name type="common">Eastern happy</name>
    <name type="synonym">Chromis callipterus</name>
    <dbReference type="NCBI Taxonomy" id="8154"/>
    <lineage>
        <taxon>Eukaryota</taxon>
        <taxon>Metazoa</taxon>
        <taxon>Chordata</taxon>
        <taxon>Craniata</taxon>
        <taxon>Vertebrata</taxon>
        <taxon>Euteleostomi</taxon>
        <taxon>Actinopterygii</taxon>
        <taxon>Neopterygii</taxon>
        <taxon>Teleostei</taxon>
        <taxon>Neoteleostei</taxon>
        <taxon>Acanthomorphata</taxon>
        <taxon>Ovalentaria</taxon>
        <taxon>Cichlomorphae</taxon>
        <taxon>Cichliformes</taxon>
        <taxon>Cichlidae</taxon>
        <taxon>African cichlids</taxon>
        <taxon>Pseudocrenilabrinae</taxon>
        <taxon>Haplochromini</taxon>
        <taxon>Astatotilapia</taxon>
    </lineage>
</organism>
<feature type="domain" description="C-type lectin" evidence="1">
    <location>
        <begin position="323"/>
        <end position="432"/>
    </location>
</feature>
<dbReference type="AlphaFoldDB" id="A0A3P8NE22"/>
<proteinExistence type="predicted"/>
<dbReference type="PANTHER" id="PTHR45784:SF3">
    <property type="entry name" value="C-TYPE LECTIN DOMAIN FAMILY 4 MEMBER K-LIKE-RELATED"/>
    <property type="match status" value="1"/>
</dbReference>
<dbReference type="PANTHER" id="PTHR45784">
    <property type="entry name" value="C-TYPE LECTIN DOMAIN FAMILY 20 MEMBER A-RELATED"/>
    <property type="match status" value="1"/>
</dbReference>
<feature type="domain" description="C-type lectin" evidence="1">
    <location>
        <begin position="29"/>
        <end position="142"/>
    </location>
</feature>
<dbReference type="Pfam" id="PF00059">
    <property type="entry name" value="Lectin_C"/>
    <property type="match status" value="3"/>
</dbReference>
<dbReference type="InterPro" id="IPR016187">
    <property type="entry name" value="CTDL_fold"/>
</dbReference>
<dbReference type="SUPFAM" id="SSF56436">
    <property type="entry name" value="C-type lectin-like"/>
    <property type="match status" value="3"/>
</dbReference>